<dbReference type="Gene3D" id="2.60.120.10">
    <property type="entry name" value="Jelly Rolls"/>
    <property type="match status" value="1"/>
</dbReference>
<dbReference type="GO" id="GO:0043565">
    <property type="term" value="F:sequence-specific DNA binding"/>
    <property type="evidence" value="ECO:0007669"/>
    <property type="project" value="InterPro"/>
</dbReference>
<accession>A0A1G6JW86</accession>
<keyword evidence="1" id="KW-0805">Transcription regulation</keyword>
<dbReference type="InterPro" id="IPR014710">
    <property type="entry name" value="RmlC-like_jellyroll"/>
</dbReference>
<evidence type="ECO:0000313" key="6">
    <source>
        <dbReference type="Proteomes" id="UP000242949"/>
    </source>
</evidence>
<dbReference type="AlphaFoldDB" id="A0A1G6JW86"/>
<dbReference type="GO" id="GO:0003700">
    <property type="term" value="F:DNA-binding transcription factor activity"/>
    <property type="evidence" value="ECO:0007669"/>
    <property type="project" value="InterPro"/>
</dbReference>
<dbReference type="InterPro" id="IPR009057">
    <property type="entry name" value="Homeodomain-like_sf"/>
</dbReference>
<dbReference type="Gene3D" id="1.10.10.60">
    <property type="entry name" value="Homeodomain-like"/>
    <property type="match status" value="2"/>
</dbReference>
<keyword evidence="3" id="KW-0804">Transcription</keyword>
<dbReference type="Pfam" id="PF12833">
    <property type="entry name" value="HTH_18"/>
    <property type="match status" value="1"/>
</dbReference>
<dbReference type="SUPFAM" id="SSF51215">
    <property type="entry name" value="Regulatory protein AraC"/>
    <property type="match status" value="1"/>
</dbReference>
<dbReference type="PANTHER" id="PTHR43280">
    <property type="entry name" value="ARAC-FAMILY TRANSCRIPTIONAL REGULATOR"/>
    <property type="match status" value="1"/>
</dbReference>
<dbReference type="OrthoDB" id="182958at2"/>
<evidence type="ECO:0000256" key="3">
    <source>
        <dbReference type="ARBA" id="ARBA00023163"/>
    </source>
</evidence>
<evidence type="ECO:0000256" key="2">
    <source>
        <dbReference type="ARBA" id="ARBA00023125"/>
    </source>
</evidence>
<dbReference type="RefSeq" id="WP_090795633.1">
    <property type="nucleotide sequence ID" value="NZ_FMYI01000005.1"/>
</dbReference>
<keyword evidence="6" id="KW-1185">Reference proteome</keyword>
<dbReference type="Proteomes" id="UP000242949">
    <property type="component" value="Unassembled WGS sequence"/>
</dbReference>
<evidence type="ECO:0000256" key="1">
    <source>
        <dbReference type="ARBA" id="ARBA00023015"/>
    </source>
</evidence>
<reference evidence="6" key="1">
    <citation type="submission" date="2016-09" db="EMBL/GenBank/DDBJ databases">
        <authorList>
            <person name="Varghese N."/>
            <person name="Submissions S."/>
        </authorList>
    </citation>
    <scope>NUCLEOTIDE SEQUENCE [LARGE SCALE GENOMIC DNA]</scope>
    <source>
        <strain evidence="6">S5</strain>
    </source>
</reference>
<name>A0A1G6JW86_9BACI</name>
<gene>
    <name evidence="5" type="ORF">SAMN05421734_105164</name>
</gene>
<proteinExistence type="predicted"/>
<dbReference type="InterPro" id="IPR018062">
    <property type="entry name" value="HTH_AraC-typ_CS"/>
</dbReference>
<dbReference type="PROSITE" id="PS01124">
    <property type="entry name" value="HTH_ARAC_FAMILY_2"/>
    <property type="match status" value="1"/>
</dbReference>
<dbReference type="Pfam" id="PF02311">
    <property type="entry name" value="AraC_binding"/>
    <property type="match status" value="1"/>
</dbReference>
<protein>
    <submittedName>
        <fullName evidence="5">AraC-like ligand binding domain-containing protein</fullName>
    </submittedName>
</protein>
<evidence type="ECO:0000313" key="5">
    <source>
        <dbReference type="EMBL" id="SDC22918.1"/>
    </source>
</evidence>
<evidence type="ECO:0000259" key="4">
    <source>
        <dbReference type="PROSITE" id="PS01124"/>
    </source>
</evidence>
<sequence>MAFFEHYGTESDHMFHHFNLTRTEFPLHFHKAFELIIVRQGKLHLAIDDHAYTLLPNECAFIFSHQLHGFHAEQHTEMSILIFSPELIGDFAMDYQHLIPDQPIFTWSESWPLEEITTHYQQKSLLYAICDRLISQSTFSNVHSSTKKQVLLQLFSYIDQHYTTTCTLKGASQSLQYDYAYLSKLFSQFTQMPFTHYVNYYRIAHARYLLKNTSLSVGQIADQCGYQTLRSFHRNFKKITQQSPKAYRTHIV</sequence>
<dbReference type="InterPro" id="IPR018060">
    <property type="entry name" value="HTH_AraC"/>
</dbReference>
<dbReference type="SMART" id="SM00342">
    <property type="entry name" value="HTH_ARAC"/>
    <property type="match status" value="1"/>
</dbReference>
<dbReference type="PANTHER" id="PTHR43280:SF2">
    <property type="entry name" value="HTH-TYPE TRANSCRIPTIONAL REGULATOR EXSA"/>
    <property type="match status" value="1"/>
</dbReference>
<dbReference type="EMBL" id="FMYI01000005">
    <property type="protein sequence ID" value="SDC22918.1"/>
    <property type="molecule type" value="Genomic_DNA"/>
</dbReference>
<dbReference type="InterPro" id="IPR003313">
    <property type="entry name" value="AraC-bd"/>
</dbReference>
<dbReference type="PROSITE" id="PS00041">
    <property type="entry name" value="HTH_ARAC_FAMILY_1"/>
    <property type="match status" value="1"/>
</dbReference>
<dbReference type="STRING" id="1612202.SAMN05421734_105164"/>
<dbReference type="SUPFAM" id="SSF46689">
    <property type="entry name" value="Homeodomain-like"/>
    <property type="match status" value="1"/>
</dbReference>
<keyword evidence="2" id="KW-0238">DNA-binding</keyword>
<dbReference type="InterPro" id="IPR037923">
    <property type="entry name" value="HTH-like"/>
</dbReference>
<organism evidence="5 6">
    <name type="scientific">Pelagirhabdus alkalitolerans</name>
    <dbReference type="NCBI Taxonomy" id="1612202"/>
    <lineage>
        <taxon>Bacteria</taxon>
        <taxon>Bacillati</taxon>
        <taxon>Bacillota</taxon>
        <taxon>Bacilli</taxon>
        <taxon>Bacillales</taxon>
        <taxon>Bacillaceae</taxon>
        <taxon>Pelagirhabdus</taxon>
    </lineage>
</organism>
<feature type="domain" description="HTH araC/xylS-type" evidence="4">
    <location>
        <begin position="152"/>
        <end position="250"/>
    </location>
</feature>